<protein>
    <submittedName>
        <fullName evidence="1">Uncharacterized protein</fullName>
    </submittedName>
</protein>
<dbReference type="AlphaFoldDB" id="A0A0L0FHY0"/>
<dbReference type="EMBL" id="KQ243125">
    <property type="protein sequence ID" value="KNC76397.1"/>
    <property type="molecule type" value="Genomic_DNA"/>
</dbReference>
<proteinExistence type="predicted"/>
<evidence type="ECO:0000313" key="1">
    <source>
        <dbReference type="EMBL" id="KNC76397.1"/>
    </source>
</evidence>
<keyword evidence="2" id="KW-1185">Reference proteome</keyword>
<dbReference type="Proteomes" id="UP000054560">
    <property type="component" value="Unassembled WGS sequence"/>
</dbReference>
<name>A0A0L0FHY0_9EUKA</name>
<gene>
    <name evidence="1" type="ORF">SARC_11103</name>
</gene>
<dbReference type="RefSeq" id="XP_014150299.1">
    <property type="nucleotide sequence ID" value="XM_014294824.1"/>
</dbReference>
<organism evidence="1 2">
    <name type="scientific">Sphaeroforma arctica JP610</name>
    <dbReference type="NCBI Taxonomy" id="667725"/>
    <lineage>
        <taxon>Eukaryota</taxon>
        <taxon>Ichthyosporea</taxon>
        <taxon>Ichthyophonida</taxon>
        <taxon>Sphaeroforma</taxon>
    </lineage>
</organism>
<sequence length="143" mass="16620">MTGRYFNGQKSLELQDRVLTLMETERDTEAVVRDAVAAVRDRRAQLEQQSRANIGREDVPLLPVGSRVWYRLRGKSHDLSSRWGGPVRVLSVQAPLMHVVEMPDGSQRNFLRAELKPHVEKLTEQEEQRSVMRYRPHGPFEDW</sequence>
<reference evidence="1 2" key="1">
    <citation type="submission" date="2011-02" db="EMBL/GenBank/DDBJ databases">
        <title>The Genome Sequence of Sphaeroforma arctica JP610.</title>
        <authorList>
            <consortium name="The Broad Institute Genome Sequencing Platform"/>
            <person name="Russ C."/>
            <person name="Cuomo C."/>
            <person name="Young S.K."/>
            <person name="Zeng Q."/>
            <person name="Gargeya S."/>
            <person name="Alvarado L."/>
            <person name="Berlin A."/>
            <person name="Chapman S.B."/>
            <person name="Chen Z."/>
            <person name="Freedman E."/>
            <person name="Gellesch M."/>
            <person name="Goldberg J."/>
            <person name="Griggs A."/>
            <person name="Gujja S."/>
            <person name="Heilman E."/>
            <person name="Heiman D."/>
            <person name="Howarth C."/>
            <person name="Mehta T."/>
            <person name="Neiman D."/>
            <person name="Pearson M."/>
            <person name="Roberts A."/>
            <person name="Saif S."/>
            <person name="Shea T."/>
            <person name="Shenoy N."/>
            <person name="Sisk P."/>
            <person name="Stolte C."/>
            <person name="Sykes S."/>
            <person name="White J."/>
            <person name="Yandava C."/>
            <person name="Burger G."/>
            <person name="Gray M.W."/>
            <person name="Holland P.W.H."/>
            <person name="King N."/>
            <person name="Lang F.B.F."/>
            <person name="Roger A.J."/>
            <person name="Ruiz-Trillo I."/>
            <person name="Haas B."/>
            <person name="Nusbaum C."/>
            <person name="Birren B."/>
        </authorList>
    </citation>
    <scope>NUCLEOTIDE SEQUENCE [LARGE SCALE GENOMIC DNA]</scope>
    <source>
        <strain evidence="1 2">JP610</strain>
    </source>
</reference>
<dbReference type="GeneID" id="25911607"/>
<accession>A0A0L0FHY0</accession>
<evidence type="ECO:0000313" key="2">
    <source>
        <dbReference type="Proteomes" id="UP000054560"/>
    </source>
</evidence>